<dbReference type="AlphaFoldDB" id="A0A7I7MJ58"/>
<evidence type="ECO:0000313" key="2">
    <source>
        <dbReference type="EMBL" id="BBX73909.1"/>
    </source>
</evidence>
<protein>
    <submittedName>
        <fullName evidence="1">Uncharacterized protein</fullName>
    </submittedName>
</protein>
<reference evidence="1" key="2">
    <citation type="submission" date="2020-02" db="EMBL/GenBank/DDBJ databases">
        <authorList>
            <person name="Matsumoto Y."/>
            <person name="Motooka D."/>
            <person name="Nakamura S."/>
        </authorList>
    </citation>
    <scope>NUCLEOTIDE SEQUENCE</scope>
    <source>
        <strain evidence="1">JCM 14233</strain>
    </source>
</reference>
<name>A0A7I7MJ58_9MYCO</name>
<gene>
    <name evidence="1" type="ORF">MSHI_01240</name>
    <name evidence="2" type="ORF">MSHI_18150</name>
</gene>
<dbReference type="RefSeq" id="WP_083052508.1">
    <property type="nucleotide sequence ID" value="NZ_AP022575.1"/>
</dbReference>
<dbReference type="EMBL" id="AP022575">
    <property type="protein sequence ID" value="BBX72218.1"/>
    <property type="molecule type" value="Genomic_DNA"/>
</dbReference>
<dbReference type="EMBL" id="AP022575">
    <property type="protein sequence ID" value="BBX73909.1"/>
    <property type="molecule type" value="Genomic_DNA"/>
</dbReference>
<dbReference type="KEGG" id="mshj:MSHI_18150"/>
<accession>A0A7I7MJ58</accession>
<keyword evidence="3" id="KW-1185">Reference proteome</keyword>
<dbReference type="KEGG" id="mshj:MSHI_01240"/>
<organism evidence="1 3">
    <name type="scientific">Mycobacterium shinjukuense</name>
    <dbReference type="NCBI Taxonomy" id="398694"/>
    <lineage>
        <taxon>Bacteria</taxon>
        <taxon>Bacillati</taxon>
        <taxon>Actinomycetota</taxon>
        <taxon>Actinomycetes</taxon>
        <taxon>Mycobacteriales</taxon>
        <taxon>Mycobacteriaceae</taxon>
        <taxon>Mycobacterium</taxon>
    </lineage>
</organism>
<proteinExistence type="predicted"/>
<evidence type="ECO:0000313" key="1">
    <source>
        <dbReference type="EMBL" id="BBX72218.1"/>
    </source>
</evidence>
<dbReference type="Proteomes" id="UP000467236">
    <property type="component" value="Chromosome"/>
</dbReference>
<reference evidence="1 3" key="1">
    <citation type="journal article" date="2019" name="Emerg. Microbes Infect.">
        <title>Comprehensive subspecies identification of 175 nontuberculous mycobacteria species based on 7547 genomic profiles.</title>
        <authorList>
            <person name="Matsumoto Y."/>
            <person name="Kinjo T."/>
            <person name="Motooka D."/>
            <person name="Nabeya D."/>
            <person name="Jung N."/>
            <person name="Uechi K."/>
            <person name="Horii T."/>
            <person name="Iida T."/>
            <person name="Fujita J."/>
            <person name="Nakamura S."/>
        </authorList>
    </citation>
    <scope>NUCLEOTIDE SEQUENCE [LARGE SCALE GENOMIC DNA]</scope>
    <source>
        <strain evidence="1 3">JCM 14233</strain>
    </source>
</reference>
<sequence>MITDNIPTQSAATTGGDPQHIIEITFDRGTMTLADAVRELAAELLGAADGLDDESGEPR</sequence>
<evidence type="ECO:0000313" key="3">
    <source>
        <dbReference type="Proteomes" id="UP000467236"/>
    </source>
</evidence>